<dbReference type="Proteomes" id="UP001528411">
    <property type="component" value="Unassembled WGS sequence"/>
</dbReference>
<evidence type="ECO:0000313" key="3">
    <source>
        <dbReference type="Proteomes" id="UP001528411"/>
    </source>
</evidence>
<feature type="domain" description="TonB-dependent receptor plug" evidence="1">
    <location>
        <begin position="1"/>
        <end position="64"/>
    </location>
</feature>
<dbReference type="SUPFAM" id="SSF56935">
    <property type="entry name" value="Porins"/>
    <property type="match status" value="1"/>
</dbReference>
<comment type="caution">
    <text evidence="2">The sequence shown here is derived from an EMBL/GenBank/DDBJ whole genome shotgun (WGS) entry which is preliminary data.</text>
</comment>
<dbReference type="PANTHER" id="PTHR40980:SF3">
    <property type="entry name" value="TONB-DEPENDENT RECEPTOR-LIKE BETA-BARREL DOMAIN-CONTAINING PROTEIN"/>
    <property type="match status" value="1"/>
</dbReference>
<keyword evidence="3" id="KW-1185">Reference proteome</keyword>
<name>A0ABT5FDC8_9GAMM</name>
<dbReference type="PANTHER" id="PTHR40980">
    <property type="entry name" value="PLUG DOMAIN-CONTAINING PROTEIN"/>
    <property type="match status" value="1"/>
</dbReference>
<dbReference type="InterPro" id="IPR037066">
    <property type="entry name" value="Plug_dom_sf"/>
</dbReference>
<accession>A0ABT5FDC8</accession>
<evidence type="ECO:0000313" key="2">
    <source>
        <dbReference type="EMBL" id="MDC2889548.1"/>
    </source>
</evidence>
<evidence type="ECO:0000259" key="1">
    <source>
        <dbReference type="Pfam" id="PF07715"/>
    </source>
</evidence>
<dbReference type="Pfam" id="PF07715">
    <property type="entry name" value="Plug"/>
    <property type="match status" value="1"/>
</dbReference>
<gene>
    <name evidence="2" type="ORF">PN838_13150</name>
</gene>
<dbReference type="Gene3D" id="2.170.130.10">
    <property type="entry name" value="TonB-dependent receptor, plug domain"/>
    <property type="match status" value="1"/>
</dbReference>
<dbReference type="EMBL" id="JAQOMS010000002">
    <property type="protein sequence ID" value="MDC2889548.1"/>
    <property type="molecule type" value="Genomic_DNA"/>
</dbReference>
<reference evidence="2 3" key="1">
    <citation type="submission" date="2023-01" db="EMBL/GenBank/DDBJ databases">
        <title>Psychrosphaera sp. nov., isolated from marine algae.</title>
        <authorList>
            <person name="Bayburt H."/>
            <person name="Choi B.J."/>
            <person name="Kim J.M."/>
            <person name="Choi D.G."/>
            <person name="Jeon C.O."/>
        </authorList>
    </citation>
    <scope>NUCLEOTIDE SEQUENCE [LARGE SCALE GENOMIC DNA]</scope>
    <source>
        <strain evidence="2 3">G1-22</strain>
    </source>
</reference>
<dbReference type="InterPro" id="IPR012910">
    <property type="entry name" value="Plug_dom"/>
</dbReference>
<proteinExistence type="predicted"/>
<protein>
    <recommendedName>
        <fullName evidence="1">TonB-dependent receptor plug domain-containing protein</fullName>
    </recommendedName>
</protein>
<sequence>MRGFTPNQNVTLLNGQGVGTAQWFVLNNTGRNFNFEMLASEMVGGLEVYKSPQADIEEGALGGTVIVNTRKPLEMESGTIAGSVDMQYSELPDEWDPSASIVTAWLNEDETFGINVSAAIQNRTVERHSQESDFGWFGP</sequence>
<organism evidence="2 3">
    <name type="scientific">Psychrosphaera algicola</name>
    <dbReference type="NCBI Taxonomy" id="3023714"/>
    <lineage>
        <taxon>Bacteria</taxon>
        <taxon>Pseudomonadati</taxon>
        <taxon>Pseudomonadota</taxon>
        <taxon>Gammaproteobacteria</taxon>
        <taxon>Alteromonadales</taxon>
        <taxon>Pseudoalteromonadaceae</taxon>
        <taxon>Psychrosphaera</taxon>
    </lineage>
</organism>